<keyword evidence="2" id="KW-1185">Reference proteome</keyword>
<accession>A0A4Q7KJA9</accession>
<sequence>MKHGRESWYDDEAGPLVRPYTVTRGRTRSGHGLDLDMITLVVSNASGHTVVDPEYAQILRMCRYPLSIAEVSAKLGLPLAVIKILIADLIEDGLLIFRSPPSPLDTETPDMDILQAVLDGIRRL</sequence>
<dbReference type="RefSeq" id="WP_130347235.1">
    <property type="nucleotide sequence ID" value="NZ_SGWQ01000010.1"/>
</dbReference>
<protein>
    <submittedName>
        <fullName evidence="1">Uncharacterized protein DUF742</fullName>
    </submittedName>
</protein>
<dbReference type="OrthoDB" id="4244884at2"/>
<proteinExistence type="predicted"/>
<comment type="caution">
    <text evidence="1">The sequence shown here is derived from an EMBL/GenBank/DDBJ whole genome shotgun (WGS) entry which is preliminary data.</text>
</comment>
<evidence type="ECO:0000313" key="1">
    <source>
        <dbReference type="EMBL" id="RZS33956.1"/>
    </source>
</evidence>
<dbReference type="EMBL" id="SGWQ01000010">
    <property type="protein sequence ID" value="RZS33956.1"/>
    <property type="molecule type" value="Genomic_DNA"/>
</dbReference>
<name>A0A4Q7KJA9_9PSEU</name>
<evidence type="ECO:0000313" key="2">
    <source>
        <dbReference type="Proteomes" id="UP000294257"/>
    </source>
</evidence>
<dbReference type="Pfam" id="PF05331">
    <property type="entry name" value="DUF742"/>
    <property type="match status" value="1"/>
</dbReference>
<dbReference type="InterPro" id="IPR007995">
    <property type="entry name" value="DUF742"/>
</dbReference>
<dbReference type="AlphaFoldDB" id="A0A4Q7KJA9"/>
<dbReference type="Proteomes" id="UP000294257">
    <property type="component" value="Unassembled WGS sequence"/>
</dbReference>
<reference evidence="1 2" key="1">
    <citation type="submission" date="2019-02" db="EMBL/GenBank/DDBJ databases">
        <title>Genomic Encyclopedia of Type Strains, Phase IV (KMG-IV): sequencing the most valuable type-strain genomes for metagenomic binning, comparative biology and taxonomic classification.</title>
        <authorList>
            <person name="Goeker M."/>
        </authorList>
    </citation>
    <scope>NUCLEOTIDE SEQUENCE [LARGE SCALE GENOMIC DNA]</scope>
    <source>
        <strain evidence="1 2">DSM 101727</strain>
    </source>
</reference>
<dbReference type="PANTHER" id="PTHR36221">
    <property type="entry name" value="DUF742 DOMAIN-CONTAINING PROTEIN"/>
    <property type="match status" value="1"/>
</dbReference>
<gene>
    <name evidence="1" type="ORF">EV193_110106</name>
</gene>
<dbReference type="PANTHER" id="PTHR36221:SF1">
    <property type="entry name" value="DUF742 DOMAIN-CONTAINING PROTEIN"/>
    <property type="match status" value="1"/>
</dbReference>
<organism evidence="1 2">
    <name type="scientific">Herbihabitans rhizosphaerae</name>
    <dbReference type="NCBI Taxonomy" id="1872711"/>
    <lineage>
        <taxon>Bacteria</taxon>
        <taxon>Bacillati</taxon>
        <taxon>Actinomycetota</taxon>
        <taxon>Actinomycetes</taxon>
        <taxon>Pseudonocardiales</taxon>
        <taxon>Pseudonocardiaceae</taxon>
        <taxon>Herbihabitans</taxon>
    </lineage>
</organism>